<accession>A0A4S8LUV7</accession>
<reference evidence="1 2" key="1">
    <citation type="journal article" date="2019" name="Nat. Ecol. Evol.">
        <title>Megaphylogeny resolves global patterns of mushroom evolution.</title>
        <authorList>
            <person name="Varga T."/>
            <person name="Krizsan K."/>
            <person name="Foldi C."/>
            <person name="Dima B."/>
            <person name="Sanchez-Garcia M."/>
            <person name="Sanchez-Ramirez S."/>
            <person name="Szollosi G.J."/>
            <person name="Szarkandi J.G."/>
            <person name="Papp V."/>
            <person name="Albert L."/>
            <person name="Andreopoulos W."/>
            <person name="Angelini C."/>
            <person name="Antonin V."/>
            <person name="Barry K.W."/>
            <person name="Bougher N.L."/>
            <person name="Buchanan P."/>
            <person name="Buyck B."/>
            <person name="Bense V."/>
            <person name="Catcheside P."/>
            <person name="Chovatia M."/>
            <person name="Cooper J."/>
            <person name="Damon W."/>
            <person name="Desjardin D."/>
            <person name="Finy P."/>
            <person name="Geml J."/>
            <person name="Haridas S."/>
            <person name="Hughes K."/>
            <person name="Justo A."/>
            <person name="Karasinski D."/>
            <person name="Kautmanova I."/>
            <person name="Kiss B."/>
            <person name="Kocsube S."/>
            <person name="Kotiranta H."/>
            <person name="LaButti K.M."/>
            <person name="Lechner B.E."/>
            <person name="Liimatainen K."/>
            <person name="Lipzen A."/>
            <person name="Lukacs Z."/>
            <person name="Mihaltcheva S."/>
            <person name="Morgado L.N."/>
            <person name="Niskanen T."/>
            <person name="Noordeloos M.E."/>
            <person name="Ohm R.A."/>
            <person name="Ortiz-Santana B."/>
            <person name="Ovrebo C."/>
            <person name="Racz N."/>
            <person name="Riley R."/>
            <person name="Savchenko A."/>
            <person name="Shiryaev A."/>
            <person name="Soop K."/>
            <person name="Spirin V."/>
            <person name="Szebenyi C."/>
            <person name="Tomsovsky M."/>
            <person name="Tulloss R.E."/>
            <person name="Uehling J."/>
            <person name="Grigoriev I.V."/>
            <person name="Vagvolgyi C."/>
            <person name="Papp T."/>
            <person name="Martin F.M."/>
            <person name="Miettinen O."/>
            <person name="Hibbett D.S."/>
            <person name="Nagy L.G."/>
        </authorList>
    </citation>
    <scope>NUCLEOTIDE SEQUENCE [LARGE SCALE GENOMIC DNA]</scope>
    <source>
        <strain evidence="1 2">CBS 962.96</strain>
    </source>
</reference>
<protein>
    <submittedName>
        <fullName evidence="1">Uncharacterized protein</fullName>
    </submittedName>
</protein>
<dbReference type="AlphaFoldDB" id="A0A4S8LUV7"/>
<evidence type="ECO:0000313" key="1">
    <source>
        <dbReference type="EMBL" id="THU92893.1"/>
    </source>
</evidence>
<organism evidence="1 2">
    <name type="scientific">Dendrothele bispora (strain CBS 962.96)</name>
    <dbReference type="NCBI Taxonomy" id="1314807"/>
    <lineage>
        <taxon>Eukaryota</taxon>
        <taxon>Fungi</taxon>
        <taxon>Dikarya</taxon>
        <taxon>Basidiomycota</taxon>
        <taxon>Agaricomycotina</taxon>
        <taxon>Agaricomycetes</taxon>
        <taxon>Agaricomycetidae</taxon>
        <taxon>Agaricales</taxon>
        <taxon>Agaricales incertae sedis</taxon>
        <taxon>Dendrothele</taxon>
    </lineage>
</organism>
<keyword evidence="2" id="KW-1185">Reference proteome</keyword>
<sequence>MSSNIHPHLSDLVEIHSHTEALPAFMVGESEGYTLSQFASQVDGYLTSPIEPLHGYPLVQDINLPQGQPELFGMEKLYLQGPTQDMTTSAQNLSIEIPQMSLLNNNININMDSQASANSATLPWGGSPPAQYLLGHPIHPHPFIEGDKIELTNYTNYDDNINEMKWNGYPQDCIFYNRGLDRTVAQESPYEVPCKVEETAHNVSNSIYRGSDSGLSATSLTHFPTNMMNDNIQKAENYMRPDPGIKRRTIATHRVVNHAYSRRKNTPKYFCEVPECWRSFTTPHNYRKGSNPTDVGSVPTDLVHDIHCSGM</sequence>
<dbReference type="EMBL" id="ML179264">
    <property type="protein sequence ID" value="THU92893.1"/>
    <property type="molecule type" value="Genomic_DNA"/>
</dbReference>
<proteinExistence type="predicted"/>
<name>A0A4S8LUV7_DENBC</name>
<dbReference type="Proteomes" id="UP000297245">
    <property type="component" value="Unassembled WGS sequence"/>
</dbReference>
<gene>
    <name evidence="1" type="ORF">K435DRAFT_905100</name>
</gene>
<evidence type="ECO:0000313" key="2">
    <source>
        <dbReference type="Proteomes" id="UP000297245"/>
    </source>
</evidence>